<sequence>MGGSEAQGQIGKTEFQYSCAGAKENVRAQEWSYSSPGIRSNKKTPINCGSSARMAELGPGDPIQPTVAENAFVQAIMMFRKTFIQDSVLMMDFHPCYPIWQHSVFSDPAYLSFKRDILQIEAQEHDPAHTLLQSIHSVKLLAYADDICLFLGHHDDYTLAMTHFHNYSQVSNAKLNIDKTEAFSLGGAALPTWRSFLELHGVTKWYDKKSVSPIRYLGFHMVQSPVQRHYVNDRILRQIANACNLFSQRQLSLRGRVMVANSLILSKLWYQLRVIAPPLSFFGKLRSLIYQFVTKRFNPAIGYSTLCLPRQQGGLGLLDARTQSMILQFRWLEMILDGGPRPGFCHSLLHHHLALLPDNSLGPRLPCFFKPLRRGPLCDHLSFLRRIFDAFDGFAWTPNTSQLSPATWLRLPMTAAITRSHDEYWTLACTIAI</sequence>
<proteinExistence type="predicted"/>
<evidence type="ECO:0000259" key="1">
    <source>
        <dbReference type="Pfam" id="PF16787"/>
    </source>
</evidence>
<dbReference type="AlphaFoldDB" id="A0A168NF72"/>
<dbReference type="Proteomes" id="UP000078561">
    <property type="component" value="Unassembled WGS sequence"/>
</dbReference>
<keyword evidence="3" id="KW-1185">Reference proteome</keyword>
<dbReference type="Gene3D" id="1.10.443.20">
    <property type="entry name" value="Centromere DNA-binding protein complex CBF3 subunit, domain 2"/>
    <property type="match status" value="1"/>
</dbReference>
<dbReference type="GO" id="GO:0003677">
    <property type="term" value="F:DNA binding"/>
    <property type="evidence" value="ECO:0007669"/>
    <property type="project" value="InterPro"/>
</dbReference>
<dbReference type="InterPro" id="IPR038279">
    <property type="entry name" value="Ndc10_dom2_sf"/>
</dbReference>
<dbReference type="InterPro" id="IPR031872">
    <property type="entry name" value="NDC10_II"/>
</dbReference>
<organism evidence="2">
    <name type="scientific">Absidia glauca</name>
    <name type="common">Pin mould</name>
    <dbReference type="NCBI Taxonomy" id="4829"/>
    <lineage>
        <taxon>Eukaryota</taxon>
        <taxon>Fungi</taxon>
        <taxon>Fungi incertae sedis</taxon>
        <taxon>Mucoromycota</taxon>
        <taxon>Mucoromycotina</taxon>
        <taxon>Mucoromycetes</taxon>
        <taxon>Mucorales</taxon>
        <taxon>Cunninghamellaceae</taxon>
        <taxon>Absidia</taxon>
    </lineage>
</organism>
<reference evidence="2" key="1">
    <citation type="submission" date="2016-04" db="EMBL/GenBank/DDBJ databases">
        <authorList>
            <person name="Evans L.H."/>
            <person name="Alamgir A."/>
            <person name="Owens N."/>
            <person name="Weber N.D."/>
            <person name="Virtaneva K."/>
            <person name="Barbian K."/>
            <person name="Babar A."/>
            <person name="Rosenke K."/>
        </authorList>
    </citation>
    <scope>NUCLEOTIDE SEQUENCE [LARGE SCALE GENOMIC DNA]</scope>
    <source>
        <strain evidence="2">CBS 101.48</strain>
    </source>
</reference>
<evidence type="ECO:0000313" key="2">
    <source>
        <dbReference type="EMBL" id="SAM00431.1"/>
    </source>
</evidence>
<accession>A0A168NF72</accession>
<dbReference type="InParanoid" id="A0A168NF72"/>
<feature type="domain" description="Ndc10" evidence="1">
    <location>
        <begin position="68"/>
        <end position="110"/>
    </location>
</feature>
<evidence type="ECO:0000313" key="3">
    <source>
        <dbReference type="Proteomes" id="UP000078561"/>
    </source>
</evidence>
<gene>
    <name evidence="2" type="primary">ABSGL_06119.1 scaffold 7701</name>
</gene>
<name>A0A168NF72_ABSGL</name>
<dbReference type="Pfam" id="PF16787">
    <property type="entry name" value="NDC10_II"/>
    <property type="match status" value="1"/>
</dbReference>
<dbReference type="OrthoDB" id="2426083at2759"/>
<protein>
    <recommendedName>
        <fullName evidence="1">Ndc10 domain-containing protein</fullName>
    </recommendedName>
</protein>
<dbReference type="EMBL" id="LT553217">
    <property type="protein sequence ID" value="SAM00431.1"/>
    <property type="molecule type" value="Genomic_DNA"/>
</dbReference>